<accession>A0A2G1BW00</accession>
<evidence type="ECO:0000313" key="1">
    <source>
        <dbReference type="EMBL" id="PHN98178.1"/>
    </source>
</evidence>
<organism evidence="1 2">
    <name type="scientific">Tenacibaculum discolor</name>
    <dbReference type="NCBI Taxonomy" id="361581"/>
    <lineage>
        <taxon>Bacteria</taxon>
        <taxon>Pseudomonadati</taxon>
        <taxon>Bacteroidota</taxon>
        <taxon>Flavobacteriia</taxon>
        <taxon>Flavobacteriales</taxon>
        <taxon>Flavobacteriaceae</taxon>
        <taxon>Tenacibaculum</taxon>
    </lineage>
</organism>
<gene>
    <name evidence="1" type="ORF">CSC81_07185</name>
</gene>
<dbReference type="Proteomes" id="UP000222163">
    <property type="component" value="Unassembled WGS sequence"/>
</dbReference>
<dbReference type="EMBL" id="PDUU01000004">
    <property type="protein sequence ID" value="PHN98178.1"/>
    <property type="molecule type" value="Genomic_DNA"/>
</dbReference>
<proteinExistence type="predicted"/>
<sequence>MNSKMKSLKEFEMSQNEMDTTKGGLYYGSGVYWRDEREEDYVGSFNIGTYVDGINMGTDGYKD</sequence>
<reference evidence="1 2" key="1">
    <citation type="journal article" date="2016" name="Nat. Commun.">
        <title>Microbial interactions lead to rapid micro-scale successions on model marine particles.</title>
        <authorList>
            <person name="Datta M.S."/>
            <person name="Sliwerska E."/>
            <person name="Gore J."/>
            <person name="Polz M.F."/>
            <person name="Cordero O.X."/>
        </authorList>
    </citation>
    <scope>NUCLEOTIDE SEQUENCE [LARGE SCALE GENOMIC DNA]</scope>
    <source>
        <strain evidence="1 2">4G03</strain>
    </source>
</reference>
<evidence type="ECO:0000313" key="2">
    <source>
        <dbReference type="Proteomes" id="UP000222163"/>
    </source>
</evidence>
<dbReference type="AlphaFoldDB" id="A0A2G1BW00"/>
<comment type="caution">
    <text evidence="1">The sequence shown here is derived from an EMBL/GenBank/DDBJ whole genome shotgun (WGS) entry which is preliminary data.</text>
</comment>
<protein>
    <submittedName>
        <fullName evidence="1">Uncharacterized protein</fullName>
    </submittedName>
</protein>
<dbReference type="RefSeq" id="WP_099215081.1">
    <property type="nucleotide sequence ID" value="NZ_JAUYVU010000001.1"/>
</dbReference>
<name>A0A2G1BW00_9FLAO</name>